<evidence type="ECO:0000313" key="2">
    <source>
        <dbReference type="Proteomes" id="UP001632038"/>
    </source>
</evidence>
<protein>
    <recommendedName>
        <fullName evidence="3">DUF674 family protein</fullName>
    </recommendedName>
</protein>
<dbReference type="EMBL" id="JAVIJP010000027">
    <property type="protein sequence ID" value="KAL3635471.1"/>
    <property type="molecule type" value="Genomic_DNA"/>
</dbReference>
<dbReference type="PANTHER" id="PTHR33103">
    <property type="entry name" value="OS01G0153900 PROTEIN"/>
    <property type="match status" value="1"/>
</dbReference>
<sequence>MSDPKNVQIPLKVMINKQKTKVLYAEADSEFADVFLSFLTLPLGTIVRVLQKHDPALMLGSITTLYKKSLQSLDFVHFQTEVCKQMLLNPRSSSEVARHKLKFNVDDTDQPTKYFKCASRDCSFFKNPYVSMYHGISIVCDCWKSMLRKEILLTDSIDQGADDGASGVFTKGTVHFIISDDLQILPSGMGNVIRLISNMGITDTDVAELMDVTFGFKEIMDLLKGALFSDTPLTDIVLNKGQVKSFAVKYEMGTLVPPIVKSATTKEMVVKAIIQKSTNKLLYVEGDDNFVEFLFSLFTIPLGGIGHLLGGSTGLKNIDNLYRSLGDINGDMYLKSQATKAMLLNPKLPFGFTSNTQFLPLTEEIPPTLYFNHSTERLFPQDNPKKCRTSVVFKSPKDPGNYIKGPAMYMVTDDLVVTPLCTASGISILNHLRVPLSDVSEQELKIGLEEALRILRASLNSTHCLSDGLINLLLEKKPKQEQLV</sequence>
<reference evidence="2" key="1">
    <citation type="journal article" date="2024" name="IScience">
        <title>Strigolactones Initiate the Formation of Haustorium-like Structures in Castilleja.</title>
        <authorList>
            <person name="Buerger M."/>
            <person name="Peterson D."/>
            <person name="Chory J."/>
        </authorList>
    </citation>
    <scope>NUCLEOTIDE SEQUENCE [LARGE SCALE GENOMIC DNA]</scope>
</reference>
<dbReference type="AlphaFoldDB" id="A0ABD3D375"/>
<gene>
    <name evidence="1" type="ORF">CASFOL_020018</name>
</gene>
<dbReference type="PANTHER" id="PTHR33103:SF27">
    <property type="entry name" value="OS04G0594700 PROTEIN"/>
    <property type="match status" value="1"/>
</dbReference>
<organism evidence="1 2">
    <name type="scientific">Castilleja foliolosa</name>
    <dbReference type="NCBI Taxonomy" id="1961234"/>
    <lineage>
        <taxon>Eukaryota</taxon>
        <taxon>Viridiplantae</taxon>
        <taxon>Streptophyta</taxon>
        <taxon>Embryophyta</taxon>
        <taxon>Tracheophyta</taxon>
        <taxon>Spermatophyta</taxon>
        <taxon>Magnoliopsida</taxon>
        <taxon>eudicotyledons</taxon>
        <taxon>Gunneridae</taxon>
        <taxon>Pentapetalae</taxon>
        <taxon>asterids</taxon>
        <taxon>lamiids</taxon>
        <taxon>Lamiales</taxon>
        <taxon>Orobanchaceae</taxon>
        <taxon>Pedicularideae</taxon>
        <taxon>Castillejinae</taxon>
        <taxon>Castilleja</taxon>
    </lineage>
</organism>
<evidence type="ECO:0008006" key="3">
    <source>
        <dbReference type="Google" id="ProtNLM"/>
    </source>
</evidence>
<name>A0ABD3D375_9LAMI</name>
<dbReference type="Proteomes" id="UP001632038">
    <property type="component" value="Unassembled WGS sequence"/>
</dbReference>
<dbReference type="Pfam" id="PF05056">
    <property type="entry name" value="DUF674"/>
    <property type="match status" value="1"/>
</dbReference>
<keyword evidence="2" id="KW-1185">Reference proteome</keyword>
<proteinExistence type="predicted"/>
<accession>A0ABD3D375</accession>
<evidence type="ECO:0000313" key="1">
    <source>
        <dbReference type="EMBL" id="KAL3635471.1"/>
    </source>
</evidence>
<comment type="caution">
    <text evidence="1">The sequence shown here is derived from an EMBL/GenBank/DDBJ whole genome shotgun (WGS) entry which is preliminary data.</text>
</comment>
<dbReference type="InterPro" id="IPR007750">
    <property type="entry name" value="DUF674"/>
</dbReference>